<evidence type="ECO:0000256" key="1">
    <source>
        <dbReference type="SAM" id="MobiDB-lite"/>
    </source>
</evidence>
<proteinExistence type="predicted"/>
<organism evidence="3 4">
    <name type="scientific">Sphingomonas longa</name>
    <dbReference type="NCBI Taxonomy" id="2778730"/>
    <lineage>
        <taxon>Bacteria</taxon>
        <taxon>Pseudomonadati</taxon>
        <taxon>Pseudomonadota</taxon>
        <taxon>Alphaproteobacteria</taxon>
        <taxon>Sphingomonadales</taxon>
        <taxon>Sphingomonadaceae</taxon>
        <taxon>Sphingomonas</taxon>
    </lineage>
</organism>
<reference evidence="3 4" key="1">
    <citation type="submission" date="2020-12" db="EMBL/GenBank/DDBJ databases">
        <title>Sphingomonas sp.</title>
        <authorList>
            <person name="Kim M.K."/>
        </authorList>
    </citation>
    <scope>NUCLEOTIDE SEQUENCE [LARGE SCALE GENOMIC DNA]</scope>
    <source>
        <strain evidence="3 4">BT552</strain>
    </source>
</reference>
<evidence type="ECO:0000313" key="3">
    <source>
        <dbReference type="EMBL" id="MBM6576243.1"/>
    </source>
</evidence>
<keyword evidence="4" id="KW-1185">Reference proteome</keyword>
<gene>
    <name evidence="3" type="ORF">ILT43_07655</name>
</gene>
<dbReference type="Proteomes" id="UP000763641">
    <property type="component" value="Unassembled WGS sequence"/>
</dbReference>
<feature type="compositionally biased region" description="Polar residues" evidence="1">
    <location>
        <begin position="1"/>
        <end position="12"/>
    </location>
</feature>
<comment type="caution">
    <text evidence="3">The sequence shown here is derived from an EMBL/GenBank/DDBJ whole genome shotgun (WGS) entry which is preliminary data.</text>
</comment>
<accession>A0ABS2D6T1</accession>
<feature type="region of interest" description="Disordered" evidence="1">
    <location>
        <begin position="1"/>
        <end position="36"/>
    </location>
</feature>
<evidence type="ECO:0000259" key="2">
    <source>
        <dbReference type="Pfam" id="PF09361"/>
    </source>
</evidence>
<dbReference type="RefSeq" id="WP_204197530.1">
    <property type="nucleotide sequence ID" value="NZ_JAFEMC010000002.1"/>
</dbReference>
<name>A0ABS2D6T1_9SPHN</name>
<dbReference type="InterPro" id="IPR018968">
    <property type="entry name" value="Phasin"/>
</dbReference>
<dbReference type="EMBL" id="JAFEMC010000002">
    <property type="protein sequence ID" value="MBM6576243.1"/>
    <property type="molecule type" value="Genomic_DNA"/>
</dbReference>
<feature type="compositionally biased region" description="Basic and acidic residues" evidence="1">
    <location>
        <begin position="15"/>
        <end position="36"/>
    </location>
</feature>
<feature type="domain" description="Phasin" evidence="2">
    <location>
        <begin position="18"/>
        <end position="113"/>
    </location>
</feature>
<dbReference type="Pfam" id="PF09361">
    <property type="entry name" value="Phasin_2"/>
    <property type="match status" value="1"/>
</dbReference>
<sequence>MADDNNASSAGQGQFHERIAEPARRAGEAMKASGEKMVEGGSTIGTKMIDQAEQNAREAFTAMREAANAKDISEVMKIQGEYLREQSSRSMAQAREIGELIMQFGRDAVAPLKGGSTE</sequence>
<protein>
    <submittedName>
        <fullName evidence="3">Phasin family protein</fullName>
    </submittedName>
</protein>
<evidence type="ECO:0000313" key="4">
    <source>
        <dbReference type="Proteomes" id="UP000763641"/>
    </source>
</evidence>